<proteinExistence type="predicted"/>
<organism evidence="3 4">
    <name type="scientific">Pseudomonas fluorescens</name>
    <dbReference type="NCBI Taxonomy" id="294"/>
    <lineage>
        <taxon>Bacteria</taxon>
        <taxon>Pseudomonadati</taxon>
        <taxon>Pseudomonadota</taxon>
        <taxon>Gammaproteobacteria</taxon>
        <taxon>Pseudomonadales</taxon>
        <taxon>Pseudomonadaceae</taxon>
        <taxon>Pseudomonas</taxon>
    </lineage>
</organism>
<dbReference type="Proteomes" id="UP000327167">
    <property type="component" value="Unassembled WGS sequence"/>
</dbReference>
<keyword evidence="1" id="KW-0175">Coiled coil</keyword>
<protein>
    <recommendedName>
        <fullName evidence="2">AbiTii domain-containing protein</fullName>
    </recommendedName>
</protein>
<dbReference type="RefSeq" id="WP_150652833.1">
    <property type="nucleotide sequence ID" value="NZ_CABVHJ010000030.1"/>
</dbReference>
<evidence type="ECO:0000313" key="4">
    <source>
        <dbReference type="Proteomes" id="UP000327167"/>
    </source>
</evidence>
<dbReference type="EMBL" id="CABVHJ010000030">
    <property type="protein sequence ID" value="VVN45569.1"/>
    <property type="molecule type" value="Genomic_DNA"/>
</dbReference>
<gene>
    <name evidence="3" type="ORF">PS655_05787</name>
</gene>
<evidence type="ECO:0000313" key="3">
    <source>
        <dbReference type="EMBL" id="VVN45569.1"/>
    </source>
</evidence>
<feature type="coiled-coil region" evidence="1">
    <location>
        <begin position="214"/>
        <end position="251"/>
    </location>
</feature>
<feature type="domain" description="AbiTii" evidence="2">
    <location>
        <begin position="4"/>
        <end position="183"/>
    </location>
</feature>
<evidence type="ECO:0000259" key="2">
    <source>
        <dbReference type="Pfam" id="PF18864"/>
    </source>
</evidence>
<reference evidence="3 4" key="1">
    <citation type="submission" date="2019-09" db="EMBL/GenBank/DDBJ databases">
        <authorList>
            <person name="Chandra G."/>
            <person name="Truman W A."/>
        </authorList>
    </citation>
    <scope>NUCLEOTIDE SEQUENCE [LARGE SCALE GENOMIC DNA]</scope>
    <source>
        <strain evidence="3">PS655</strain>
    </source>
</reference>
<dbReference type="Pfam" id="PF18864">
    <property type="entry name" value="AbiTii"/>
    <property type="match status" value="1"/>
</dbReference>
<evidence type="ECO:0000256" key="1">
    <source>
        <dbReference type="SAM" id="Coils"/>
    </source>
</evidence>
<sequence length="296" mass="32783">MAGLVEELQADALNESVHIMALMRKAKAVSVKLNAPTISTWIDNELEGYRSNDDIPNYRHVRGTLVCYNYMNGHIPLSIDDAHILETVTTRKISQPLGKLCEHATNNDRIVLAFPPKMAELLLSGMRYRMDPGLQIEPSTLKNIIYGVRDKVLQFALELETQGIHGEGMGFSKEEKAAAATITYNTITIGSMQNSQIQQDSDNSNQHYGTAEFKRDLEKFVSEVKSDIDQLREDDEAKQSLRADLDTIKAQLSSSSPKKTILRECLISTRNILEGAAGGVLTNYVPLATQLIAACS</sequence>
<dbReference type="InterPro" id="IPR041304">
    <property type="entry name" value="AbiTii"/>
</dbReference>
<accession>A0A5E6XYR0</accession>
<name>A0A5E6XYR0_PSEFL</name>
<dbReference type="AlphaFoldDB" id="A0A5E6XYR0"/>